<evidence type="ECO:0000256" key="8">
    <source>
        <dbReference type="ARBA" id="ARBA00048679"/>
    </source>
</evidence>
<dbReference type="InterPro" id="IPR050660">
    <property type="entry name" value="NEK_Ser/Thr_kinase"/>
</dbReference>
<evidence type="ECO:0000256" key="5">
    <source>
        <dbReference type="ARBA" id="ARBA00022777"/>
    </source>
</evidence>
<dbReference type="EC" id="2.7.11.1" evidence="1"/>
<dbReference type="PROSITE" id="PS50011">
    <property type="entry name" value="PROTEIN_KINASE_DOM"/>
    <property type="match status" value="1"/>
</dbReference>
<keyword evidence="5" id="KW-0418">Kinase</keyword>
<keyword evidence="12" id="KW-1185">Reference proteome</keyword>
<comment type="catalytic activity">
    <reaction evidence="7">
        <text>L-threonyl-[protein] + ATP = O-phospho-L-threonyl-[protein] + ADP + H(+)</text>
        <dbReference type="Rhea" id="RHEA:46608"/>
        <dbReference type="Rhea" id="RHEA-COMP:11060"/>
        <dbReference type="Rhea" id="RHEA-COMP:11605"/>
        <dbReference type="ChEBI" id="CHEBI:15378"/>
        <dbReference type="ChEBI" id="CHEBI:30013"/>
        <dbReference type="ChEBI" id="CHEBI:30616"/>
        <dbReference type="ChEBI" id="CHEBI:61977"/>
        <dbReference type="ChEBI" id="CHEBI:456216"/>
        <dbReference type="EC" id="2.7.11.1"/>
    </reaction>
</comment>
<proteinExistence type="predicted"/>
<dbReference type="InterPro" id="IPR000719">
    <property type="entry name" value="Prot_kinase_dom"/>
</dbReference>
<evidence type="ECO:0000256" key="3">
    <source>
        <dbReference type="ARBA" id="ARBA00022679"/>
    </source>
</evidence>
<comment type="catalytic activity">
    <reaction evidence="8">
        <text>L-seryl-[protein] + ATP = O-phospho-L-seryl-[protein] + ADP + H(+)</text>
        <dbReference type="Rhea" id="RHEA:17989"/>
        <dbReference type="Rhea" id="RHEA-COMP:9863"/>
        <dbReference type="Rhea" id="RHEA-COMP:11604"/>
        <dbReference type="ChEBI" id="CHEBI:15378"/>
        <dbReference type="ChEBI" id="CHEBI:29999"/>
        <dbReference type="ChEBI" id="CHEBI:30616"/>
        <dbReference type="ChEBI" id="CHEBI:83421"/>
        <dbReference type="ChEBI" id="CHEBI:456216"/>
        <dbReference type="EC" id="2.7.11.1"/>
    </reaction>
</comment>
<dbReference type="Gene3D" id="1.10.510.10">
    <property type="entry name" value="Transferase(Phosphotransferase) domain 1"/>
    <property type="match status" value="1"/>
</dbReference>
<feature type="region of interest" description="Disordered" evidence="9">
    <location>
        <begin position="368"/>
        <end position="389"/>
    </location>
</feature>
<dbReference type="InterPro" id="IPR011009">
    <property type="entry name" value="Kinase-like_dom_sf"/>
</dbReference>
<evidence type="ECO:0000256" key="2">
    <source>
        <dbReference type="ARBA" id="ARBA00022527"/>
    </source>
</evidence>
<dbReference type="Proteomes" id="UP001629113">
    <property type="component" value="Unassembled WGS sequence"/>
</dbReference>
<dbReference type="PANTHER" id="PTHR43671:SF98">
    <property type="entry name" value="SERINE_THREONINE-PROTEIN KINASE NEK11"/>
    <property type="match status" value="1"/>
</dbReference>
<protein>
    <recommendedName>
        <fullName evidence="1">non-specific serine/threonine protein kinase</fullName>
        <ecNumber evidence="1">2.7.11.1</ecNumber>
    </recommendedName>
</protein>
<organism evidence="11 12">
    <name type="scientific">Phlyctema vagabunda</name>
    <dbReference type="NCBI Taxonomy" id="108571"/>
    <lineage>
        <taxon>Eukaryota</taxon>
        <taxon>Fungi</taxon>
        <taxon>Dikarya</taxon>
        <taxon>Ascomycota</taxon>
        <taxon>Pezizomycotina</taxon>
        <taxon>Leotiomycetes</taxon>
        <taxon>Helotiales</taxon>
        <taxon>Dermateaceae</taxon>
        <taxon>Phlyctema</taxon>
    </lineage>
</organism>
<accession>A0ABR4PH19</accession>
<dbReference type="EMBL" id="JBFCZG010000005">
    <property type="protein sequence ID" value="KAL3422613.1"/>
    <property type="molecule type" value="Genomic_DNA"/>
</dbReference>
<keyword evidence="3" id="KW-0808">Transferase</keyword>
<dbReference type="SMART" id="SM00220">
    <property type="entry name" value="S_TKc"/>
    <property type="match status" value="1"/>
</dbReference>
<dbReference type="Pfam" id="PF00069">
    <property type="entry name" value="Pkinase"/>
    <property type="match status" value="1"/>
</dbReference>
<feature type="domain" description="Protein kinase" evidence="10">
    <location>
        <begin position="26"/>
        <end position="361"/>
    </location>
</feature>
<evidence type="ECO:0000259" key="10">
    <source>
        <dbReference type="PROSITE" id="PS50011"/>
    </source>
</evidence>
<sequence length="430" mass="49208">MPPTVHKWQKEWQNKSDQWERQWPEWRPVRFLGRGGTGTVGLWEGIYEGVKRNVVVKQIGYGDIDALGFERGKRVRTPILDRRSAETESTIMETSQRNNGTDHIVKIYEKAHLTQGTGTHRTADPKNKKTPVIRMFMEYCDQGDLFRFLEENADENSPIYAESSIWAVWECLARALVVLEHGCEDPDTHIPDPNWRPIAHFDIKPENIFRGGDDIQDPNAHSRPLGIFKLGDFGLAKVVPVQQTEEWFEGVRWRGTPGWHAPEAMHQGTEKKIIGQSTNTFAMAKVIYFMVTNKELDITKRINFTNPDLANAVSFYTYGTSLIGPDASAYSKKLRTLLLRCLAHDQENRPAALPLLKEIFEVRRDYADHPTDEPSSVPGRPPPSFFDPEDPFKGMDVRLPYQKIAEPKEFEVTNRSFGSYHSLSGNHYDP</sequence>
<name>A0ABR4PH19_9HELO</name>
<comment type="caution">
    <text evidence="11">The sequence shown here is derived from an EMBL/GenBank/DDBJ whole genome shotgun (WGS) entry which is preliminary data.</text>
</comment>
<keyword evidence="4" id="KW-0547">Nucleotide-binding</keyword>
<evidence type="ECO:0000256" key="4">
    <source>
        <dbReference type="ARBA" id="ARBA00022741"/>
    </source>
</evidence>
<evidence type="ECO:0000313" key="12">
    <source>
        <dbReference type="Proteomes" id="UP001629113"/>
    </source>
</evidence>
<keyword evidence="6" id="KW-0067">ATP-binding</keyword>
<evidence type="ECO:0000256" key="6">
    <source>
        <dbReference type="ARBA" id="ARBA00022840"/>
    </source>
</evidence>
<evidence type="ECO:0000256" key="1">
    <source>
        <dbReference type="ARBA" id="ARBA00012513"/>
    </source>
</evidence>
<gene>
    <name evidence="11" type="ORF">PVAG01_06769</name>
</gene>
<evidence type="ECO:0000256" key="7">
    <source>
        <dbReference type="ARBA" id="ARBA00047899"/>
    </source>
</evidence>
<evidence type="ECO:0000256" key="9">
    <source>
        <dbReference type="SAM" id="MobiDB-lite"/>
    </source>
</evidence>
<dbReference type="SUPFAM" id="SSF56112">
    <property type="entry name" value="Protein kinase-like (PK-like)"/>
    <property type="match status" value="1"/>
</dbReference>
<dbReference type="PANTHER" id="PTHR43671">
    <property type="entry name" value="SERINE/THREONINE-PROTEIN KINASE NEK"/>
    <property type="match status" value="1"/>
</dbReference>
<reference evidence="11 12" key="1">
    <citation type="submission" date="2024-06" db="EMBL/GenBank/DDBJ databases">
        <title>Complete genome of Phlyctema vagabunda strain 19-DSS-EL-015.</title>
        <authorList>
            <person name="Fiorenzani C."/>
        </authorList>
    </citation>
    <scope>NUCLEOTIDE SEQUENCE [LARGE SCALE GENOMIC DNA]</scope>
    <source>
        <strain evidence="11 12">19-DSS-EL-015</strain>
    </source>
</reference>
<keyword evidence="2" id="KW-0723">Serine/threonine-protein kinase</keyword>
<evidence type="ECO:0000313" key="11">
    <source>
        <dbReference type="EMBL" id="KAL3422613.1"/>
    </source>
</evidence>